<evidence type="ECO:0000259" key="8">
    <source>
        <dbReference type="PROSITE" id="PS51074"/>
    </source>
</evidence>
<dbReference type="SUPFAM" id="SSF144217">
    <property type="entry name" value="CSL zinc finger"/>
    <property type="match status" value="1"/>
</dbReference>
<comment type="function">
    <text evidence="1">Required for the first step of diphthamide biosynthesis, the transfer of 3-amino-3-carboxypropyl from S-adenosyl-L-methionine to a histidine residue. Diphthamide is a post-translational modification of histidine which occurs in elongation factor 2.</text>
</comment>
<dbReference type="PANTHER" id="PTHR28041:SF1">
    <property type="entry name" value="LARGE RIBOSOMAL SUBUNIT PROTEIN ML59"/>
    <property type="match status" value="1"/>
</dbReference>
<dbReference type="InterPro" id="IPR007872">
    <property type="entry name" value="DPH_MB_dom"/>
</dbReference>
<dbReference type="InterPro" id="IPR037507">
    <property type="entry name" value="Ribosomal_mL59"/>
</dbReference>
<evidence type="ECO:0000256" key="1">
    <source>
        <dbReference type="ARBA" id="ARBA00003474"/>
    </source>
</evidence>
<evidence type="ECO:0000256" key="2">
    <source>
        <dbReference type="ARBA" id="ARBA00006169"/>
    </source>
</evidence>
<dbReference type="Pfam" id="PF18126">
    <property type="entry name" value="Mitoc_mL59"/>
    <property type="match status" value="1"/>
</dbReference>
<accession>A0AAN7HUL4</accession>
<dbReference type="CDD" id="cd06257">
    <property type="entry name" value="DnaJ"/>
    <property type="match status" value="1"/>
</dbReference>
<dbReference type="Pfam" id="PF05207">
    <property type="entry name" value="Zn_ribbon_CSL"/>
    <property type="match status" value="1"/>
</dbReference>
<dbReference type="SUPFAM" id="SSF46565">
    <property type="entry name" value="Chaperone J-domain"/>
    <property type="match status" value="1"/>
</dbReference>
<keyword evidence="10" id="KW-1185">Reference proteome</keyword>
<sequence length="473" mass="52361">MAAAATKNIQLALALPTRLRTFLARYPPPSILPAGADPQTHKTAYQEETPNPFLPMKHPVTGRWHDPKYSLRRQAELVKMAREHGVEELLPFTPKGTETKLRKRVELGLRVKGTGVGQKVKGHKHERQLGVKYVWLSFGTSLVLFSGRFTDEGELQDGEEETGHVGDAGANQGMEEGMSWKILYWRFWELFTNHFPGRETELDQQPNKNNTQSRGLQTYLFTHSLPLTMPPLPPAMNPTYYEVLNLSPSALASLEDEAAAASLIKRAYRRALLSHHPDKKKPTTTLSSLSLMSSPPPPAVYTVDQISAAYATLSRPTLRQVYDRSLLALRSQPSSSLTSSSSSLPGTASGVAAAADFQTGIETVDLDDLDYEEEGQGRDSQTMWYRPCRCGNPRGYHFGEADLEDAADLGELMVGCADCSLWLRVCFAVLEDDDGEEERDEDCHQHTGKRNEDGLKVAVNGSDEVKTGELHGP</sequence>
<evidence type="ECO:0000256" key="3">
    <source>
        <dbReference type="ARBA" id="ARBA00021797"/>
    </source>
</evidence>
<dbReference type="InterPro" id="IPR036869">
    <property type="entry name" value="J_dom_sf"/>
</dbReference>
<evidence type="ECO:0000313" key="9">
    <source>
        <dbReference type="EMBL" id="KAK4251840.1"/>
    </source>
</evidence>
<feature type="compositionally biased region" description="Basic and acidic residues" evidence="6">
    <location>
        <begin position="463"/>
        <end position="473"/>
    </location>
</feature>
<dbReference type="PROSITE" id="PS50076">
    <property type="entry name" value="DNAJ_2"/>
    <property type="match status" value="1"/>
</dbReference>
<keyword evidence="4" id="KW-0479">Metal-binding</keyword>
<feature type="region of interest" description="Disordered" evidence="6">
    <location>
        <begin position="437"/>
        <end position="473"/>
    </location>
</feature>
<dbReference type="Gene3D" id="3.10.660.10">
    <property type="entry name" value="DPH Zinc finger"/>
    <property type="match status" value="1"/>
</dbReference>
<evidence type="ECO:0000256" key="4">
    <source>
        <dbReference type="ARBA" id="ARBA00022723"/>
    </source>
</evidence>
<evidence type="ECO:0000256" key="5">
    <source>
        <dbReference type="ARBA" id="ARBA00023004"/>
    </source>
</evidence>
<feature type="compositionally biased region" description="Basic and acidic residues" evidence="6">
    <location>
        <begin position="441"/>
        <end position="455"/>
    </location>
</feature>
<dbReference type="InterPro" id="IPR036671">
    <property type="entry name" value="DPH_MB_sf"/>
</dbReference>
<organism evidence="9 10">
    <name type="scientific">Corynascus novoguineensis</name>
    <dbReference type="NCBI Taxonomy" id="1126955"/>
    <lineage>
        <taxon>Eukaryota</taxon>
        <taxon>Fungi</taxon>
        <taxon>Dikarya</taxon>
        <taxon>Ascomycota</taxon>
        <taxon>Pezizomycotina</taxon>
        <taxon>Sordariomycetes</taxon>
        <taxon>Sordariomycetidae</taxon>
        <taxon>Sordariales</taxon>
        <taxon>Chaetomiaceae</taxon>
        <taxon>Corynascus</taxon>
    </lineage>
</organism>
<evidence type="ECO:0000259" key="7">
    <source>
        <dbReference type="PROSITE" id="PS50076"/>
    </source>
</evidence>
<dbReference type="GO" id="GO:0005762">
    <property type="term" value="C:mitochondrial large ribosomal subunit"/>
    <property type="evidence" value="ECO:0007669"/>
    <property type="project" value="InterPro"/>
</dbReference>
<dbReference type="PROSITE" id="PS51074">
    <property type="entry name" value="DPH_MB"/>
    <property type="match status" value="1"/>
</dbReference>
<dbReference type="Proteomes" id="UP001303647">
    <property type="component" value="Unassembled WGS sequence"/>
</dbReference>
<dbReference type="EMBL" id="MU857603">
    <property type="protein sequence ID" value="KAK4251840.1"/>
    <property type="molecule type" value="Genomic_DNA"/>
</dbReference>
<evidence type="ECO:0000256" key="6">
    <source>
        <dbReference type="SAM" id="MobiDB-lite"/>
    </source>
</evidence>
<feature type="domain" description="J" evidence="7">
    <location>
        <begin position="239"/>
        <end position="326"/>
    </location>
</feature>
<dbReference type="Gene3D" id="1.10.287.110">
    <property type="entry name" value="DnaJ domain"/>
    <property type="match status" value="1"/>
</dbReference>
<reference evidence="9" key="1">
    <citation type="journal article" date="2023" name="Mol. Phylogenet. Evol.">
        <title>Genome-scale phylogeny and comparative genomics of the fungal order Sordariales.</title>
        <authorList>
            <person name="Hensen N."/>
            <person name="Bonometti L."/>
            <person name="Westerberg I."/>
            <person name="Brannstrom I.O."/>
            <person name="Guillou S."/>
            <person name="Cros-Aarteil S."/>
            <person name="Calhoun S."/>
            <person name="Haridas S."/>
            <person name="Kuo A."/>
            <person name="Mondo S."/>
            <person name="Pangilinan J."/>
            <person name="Riley R."/>
            <person name="LaButti K."/>
            <person name="Andreopoulos B."/>
            <person name="Lipzen A."/>
            <person name="Chen C."/>
            <person name="Yan M."/>
            <person name="Daum C."/>
            <person name="Ng V."/>
            <person name="Clum A."/>
            <person name="Steindorff A."/>
            <person name="Ohm R.A."/>
            <person name="Martin F."/>
            <person name="Silar P."/>
            <person name="Natvig D.O."/>
            <person name="Lalanne C."/>
            <person name="Gautier V."/>
            <person name="Ament-Velasquez S.L."/>
            <person name="Kruys A."/>
            <person name="Hutchinson M.I."/>
            <person name="Powell A.J."/>
            <person name="Barry K."/>
            <person name="Miller A.N."/>
            <person name="Grigoriev I.V."/>
            <person name="Debuchy R."/>
            <person name="Gladieux P."/>
            <person name="Hiltunen Thoren M."/>
            <person name="Johannesson H."/>
        </authorList>
    </citation>
    <scope>NUCLEOTIDE SEQUENCE</scope>
    <source>
        <strain evidence="9">CBS 359.72</strain>
    </source>
</reference>
<keyword evidence="5" id="KW-0408">Iron</keyword>
<dbReference type="InterPro" id="IPR001623">
    <property type="entry name" value="DnaJ_domain"/>
</dbReference>
<dbReference type="InterPro" id="IPR040922">
    <property type="entry name" value="Ribosomal_mL59_dom"/>
</dbReference>
<proteinExistence type="inferred from homology"/>
<comment type="similarity">
    <text evidence="2">Belongs to the DPH4 family.</text>
</comment>
<dbReference type="PANTHER" id="PTHR28041">
    <property type="entry name" value="54S RIBOSOMAL PROTEIN L25, MITOCHONDRIAL"/>
    <property type="match status" value="1"/>
</dbReference>
<gene>
    <name evidence="9" type="ORF">C7999DRAFT_10527</name>
</gene>
<dbReference type="GO" id="GO:0046872">
    <property type="term" value="F:metal ion binding"/>
    <property type="evidence" value="ECO:0007669"/>
    <property type="project" value="UniProtKB-KW"/>
</dbReference>
<name>A0AAN7HUL4_9PEZI</name>
<reference evidence="9" key="2">
    <citation type="submission" date="2023-05" db="EMBL/GenBank/DDBJ databases">
        <authorList>
            <consortium name="Lawrence Berkeley National Laboratory"/>
            <person name="Steindorff A."/>
            <person name="Hensen N."/>
            <person name="Bonometti L."/>
            <person name="Westerberg I."/>
            <person name="Brannstrom I.O."/>
            <person name="Guillou S."/>
            <person name="Cros-Aarteil S."/>
            <person name="Calhoun S."/>
            <person name="Haridas S."/>
            <person name="Kuo A."/>
            <person name="Mondo S."/>
            <person name="Pangilinan J."/>
            <person name="Riley R."/>
            <person name="Labutti K."/>
            <person name="Andreopoulos B."/>
            <person name="Lipzen A."/>
            <person name="Chen C."/>
            <person name="Yanf M."/>
            <person name="Daum C."/>
            <person name="Ng V."/>
            <person name="Clum A."/>
            <person name="Ohm R."/>
            <person name="Martin F."/>
            <person name="Silar P."/>
            <person name="Natvig D."/>
            <person name="Lalanne C."/>
            <person name="Gautier V."/>
            <person name="Ament-Velasquez S.L."/>
            <person name="Kruys A."/>
            <person name="Hutchinson M.I."/>
            <person name="Powell A.J."/>
            <person name="Barry K."/>
            <person name="Miller A.N."/>
            <person name="Grigoriev I.V."/>
            <person name="Debuchy R."/>
            <person name="Gladieux P."/>
            <person name="Thoren M.H."/>
            <person name="Johannesson H."/>
        </authorList>
    </citation>
    <scope>NUCLEOTIDE SEQUENCE</scope>
    <source>
        <strain evidence="9">CBS 359.72</strain>
    </source>
</reference>
<protein>
    <recommendedName>
        <fullName evidence="3">Diphthamide biosynthesis protein 4</fullName>
    </recommendedName>
</protein>
<feature type="domain" description="DPH-type MB" evidence="8">
    <location>
        <begin position="360"/>
        <end position="428"/>
    </location>
</feature>
<dbReference type="GO" id="GO:0003735">
    <property type="term" value="F:structural constituent of ribosome"/>
    <property type="evidence" value="ECO:0007669"/>
    <property type="project" value="InterPro"/>
</dbReference>
<dbReference type="SMART" id="SM00271">
    <property type="entry name" value="DnaJ"/>
    <property type="match status" value="1"/>
</dbReference>
<dbReference type="AlphaFoldDB" id="A0AAN7HUL4"/>
<comment type="caution">
    <text evidence="9">The sequence shown here is derived from an EMBL/GenBank/DDBJ whole genome shotgun (WGS) entry which is preliminary data.</text>
</comment>
<dbReference type="Pfam" id="PF00226">
    <property type="entry name" value="DnaJ"/>
    <property type="match status" value="1"/>
</dbReference>
<evidence type="ECO:0000313" key="10">
    <source>
        <dbReference type="Proteomes" id="UP001303647"/>
    </source>
</evidence>